<comment type="caution">
    <text evidence="2">The sequence shown here is derived from an EMBL/GenBank/DDBJ whole genome shotgun (WGS) entry which is preliminary data.</text>
</comment>
<accession>A0AAP0P2P4</accession>
<reference evidence="2 3" key="1">
    <citation type="submission" date="2024-01" db="EMBL/GenBank/DDBJ databases">
        <title>Genome assemblies of Stephania.</title>
        <authorList>
            <person name="Yang L."/>
        </authorList>
    </citation>
    <scope>NUCLEOTIDE SEQUENCE [LARGE SCALE GENOMIC DNA]</scope>
    <source>
        <strain evidence="2">YNDBR</strain>
        <tissue evidence="2">Leaf</tissue>
    </source>
</reference>
<protein>
    <submittedName>
        <fullName evidence="2">Uncharacterized protein</fullName>
    </submittedName>
</protein>
<dbReference type="AlphaFoldDB" id="A0AAP0P2P4"/>
<evidence type="ECO:0000313" key="2">
    <source>
        <dbReference type="EMBL" id="KAK9127899.1"/>
    </source>
</evidence>
<name>A0AAP0P2P4_9MAGN</name>
<keyword evidence="1" id="KW-1133">Transmembrane helix</keyword>
<organism evidence="2 3">
    <name type="scientific">Stephania yunnanensis</name>
    <dbReference type="NCBI Taxonomy" id="152371"/>
    <lineage>
        <taxon>Eukaryota</taxon>
        <taxon>Viridiplantae</taxon>
        <taxon>Streptophyta</taxon>
        <taxon>Embryophyta</taxon>
        <taxon>Tracheophyta</taxon>
        <taxon>Spermatophyta</taxon>
        <taxon>Magnoliopsida</taxon>
        <taxon>Ranunculales</taxon>
        <taxon>Menispermaceae</taxon>
        <taxon>Menispermoideae</taxon>
        <taxon>Cissampelideae</taxon>
        <taxon>Stephania</taxon>
    </lineage>
</organism>
<dbReference type="Proteomes" id="UP001420932">
    <property type="component" value="Unassembled WGS sequence"/>
</dbReference>
<sequence length="56" mass="5984">MGVDSAAELIKIALPACDNFFSAYPLILSWTASSIALVNTCFITPKSMKGTQVFAE</sequence>
<feature type="transmembrane region" description="Helical" evidence="1">
    <location>
        <begin position="20"/>
        <end position="42"/>
    </location>
</feature>
<dbReference type="EMBL" id="JBBNAF010000007">
    <property type="protein sequence ID" value="KAK9127899.1"/>
    <property type="molecule type" value="Genomic_DNA"/>
</dbReference>
<gene>
    <name evidence="2" type="ORF">Syun_016696</name>
</gene>
<keyword evidence="3" id="KW-1185">Reference proteome</keyword>
<evidence type="ECO:0000313" key="3">
    <source>
        <dbReference type="Proteomes" id="UP001420932"/>
    </source>
</evidence>
<keyword evidence="1" id="KW-0472">Membrane</keyword>
<evidence type="ECO:0000256" key="1">
    <source>
        <dbReference type="SAM" id="Phobius"/>
    </source>
</evidence>
<proteinExistence type="predicted"/>
<keyword evidence="1" id="KW-0812">Transmembrane</keyword>